<dbReference type="AlphaFoldDB" id="A0A9D1RRZ7"/>
<dbReference type="Pfam" id="PF00144">
    <property type="entry name" value="Beta-lactamase"/>
    <property type="match status" value="1"/>
</dbReference>
<reference evidence="3" key="1">
    <citation type="journal article" date="2021" name="PeerJ">
        <title>Extensive microbial diversity within the chicken gut microbiome revealed by metagenomics and culture.</title>
        <authorList>
            <person name="Gilroy R."/>
            <person name="Ravi A."/>
            <person name="Getino M."/>
            <person name="Pursley I."/>
            <person name="Horton D.L."/>
            <person name="Alikhan N.F."/>
            <person name="Baker D."/>
            <person name="Gharbi K."/>
            <person name="Hall N."/>
            <person name="Watson M."/>
            <person name="Adriaenssens E.M."/>
            <person name="Foster-Nyarko E."/>
            <person name="Jarju S."/>
            <person name="Secka A."/>
            <person name="Antonio M."/>
            <person name="Oren A."/>
            <person name="Chaudhuri R.R."/>
            <person name="La Ragione R."/>
            <person name="Hildebrand F."/>
            <person name="Pallen M.J."/>
        </authorList>
    </citation>
    <scope>NUCLEOTIDE SEQUENCE</scope>
    <source>
        <strain evidence="3">CHK32-1732</strain>
    </source>
</reference>
<dbReference type="InterPro" id="IPR012338">
    <property type="entry name" value="Beta-lactam/transpept-like"/>
</dbReference>
<comment type="caution">
    <text evidence="3">The sequence shown here is derived from an EMBL/GenBank/DDBJ whole genome shotgun (WGS) entry which is preliminary data.</text>
</comment>
<evidence type="ECO:0000313" key="3">
    <source>
        <dbReference type="EMBL" id="HIW91631.1"/>
    </source>
</evidence>
<feature type="compositionally biased region" description="Polar residues" evidence="1">
    <location>
        <begin position="7"/>
        <end position="24"/>
    </location>
</feature>
<feature type="domain" description="Beta-lactamase-related" evidence="2">
    <location>
        <begin position="51"/>
        <end position="337"/>
    </location>
</feature>
<reference evidence="3" key="2">
    <citation type="submission" date="2021-04" db="EMBL/GenBank/DDBJ databases">
        <authorList>
            <person name="Gilroy R."/>
        </authorList>
    </citation>
    <scope>NUCLEOTIDE SEQUENCE</scope>
    <source>
        <strain evidence="3">CHK32-1732</strain>
    </source>
</reference>
<dbReference type="InterPro" id="IPR001466">
    <property type="entry name" value="Beta-lactam-related"/>
</dbReference>
<evidence type="ECO:0000259" key="2">
    <source>
        <dbReference type="Pfam" id="PF00144"/>
    </source>
</evidence>
<name>A0A9D1RRZ7_9CORY</name>
<sequence length="345" mass="36229">MALPSDAASSGTATAQEAPQSSAQPDFRGEVTGGAALVQETKDALEPGYRHNMAVAKIDGDNVTFGGVGADENTEFEIGSITKTFTAGLFADSIERREVAPSTTLGEVWPDLDGKVADITLESLATQRSGLPRLPPAPEDPVDQASYVASLYSPQDPYPWSDEEIVESLHSTPVGEQEPEYSNYGFAVLGQALSTVTGQSYADLVRDRITEPLGLDDTYVPESAEGLSHGWIAPGIPSDPWTLQGSASAGAIRSTAEDISTWIRAVRDGEAPGSDAKTPREPYDEGESIGWAWITEHGQDSDVTWHNGVTGGFASFAGFNTGSGEGVVVLSDTATTVDSATSLIS</sequence>
<dbReference type="SUPFAM" id="SSF56601">
    <property type="entry name" value="beta-lactamase/transpeptidase-like"/>
    <property type="match status" value="1"/>
</dbReference>
<evidence type="ECO:0000313" key="4">
    <source>
        <dbReference type="Proteomes" id="UP000824190"/>
    </source>
</evidence>
<dbReference type="PANTHER" id="PTHR46825">
    <property type="entry name" value="D-ALANYL-D-ALANINE-CARBOXYPEPTIDASE/ENDOPEPTIDASE AMPH"/>
    <property type="match status" value="1"/>
</dbReference>
<protein>
    <submittedName>
        <fullName evidence="3">Beta-lactamase family protein</fullName>
    </submittedName>
</protein>
<gene>
    <name evidence="3" type="ORF">H9870_08225</name>
</gene>
<proteinExistence type="predicted"/>
<dbReference type="Proteomes" id="UP000824190">
    <property type="component" value="Unassembled WGS sequence"/>
</dbReference>
<dbReference type="PANTHER" id="PTHR46825:SF9">
    <property type="entry name" value="BETA-LACTAMASE-RELATED DOMAIN-CONTAINING PROTEIN"/>
    <property type="match status" value="1"/>
</dbReference>
<feature type="region of interest" description="Disordered" evidence="1">
    <location>
        <begin position="1"/>
        <end position="30"/>
    </location>
</feature>
<dbReference type="InterPro" id="IPR050491">
    <property type="entry name" value="AmpC-like"/>
</dbReference>
<dbReference type="Gene3D" id="3.40.710.10">
    <property type="entry name" value="DD-peptidase/beta-lactamase superfamily"/>
    <property type="match status" value="1"/>
</dbReference>
<organism evidence="3 4">
    <name type="scientific">Candidatus Corynebacterium avicola</name>
    <dbReference type="NCBI Taxonomy" id="2838527"/>
    <lineage>
        <taxon>Bacteria</taxon>
        <taxon>Bacillati</taxon>
        <taxon>Actinomycetota</taxon>
        <taxon>Actinomycetes</taxon>
        <taxon>Mycobacteriales</taxon>
        <taxon>Corynebacteriaceae</taxon>
        <taxon>Corynebacterium</taxon>
    </lineage>
</organism>
<accession>A0A9D1RRZ7</accession>
<dbReference type="EMBL" id="DXGC01000073">
    <property type="protein sequence ID" value="HIW91631.1"/>
    <property type="molecule type" value="Genomic_DNA"/>
</dbReference>
<evidence type="ECO:0000256" key="1">
    <source>
        <dbReference type="SAM" id="MobiDB-lite"/>
    </source>
</evidence>